<keyword evidence="3" id="KW-1185">Reference proteome</keyword>
<sequence>MNNAFDLSGQRVFVTGAGGAIGGAAARACAALGADLAIVDLKAPDELARELHDAGTKVKAYALDNSIRADVEKVITEAGPLDALCDCSGYYVKGDWMDGGDDWETLYRKTMDVNVLGPVNLVRAVLPGMAERGTGRIALTTSMAARTAGSTLAVEPAYVASKGGLQAIVRYFARQVADKGIVVNAISPGPILTPLLISANQPFAVDHYPMKRLGKPEEIGWPLAFLCSRATGFMTGAVIDVNGGMAFS</sequence>
<accession>A0A7C9RBB1</accession>
<dbReference type="Pfam" id="PF13561">
    <property type="entry name" value="adh_short_C2"/>
    <property type="match status" value="1"/>
</dbReference>
<protein>
    <submittedName>
        <fullName evidence="2">SDR family oxidoreductase</fullName>
    </submittedName>
</protein>
<reference evidence="2 3" key="1">
    <citation type="submission" date="2020-02" db="EMBL/GenBank/DDBJ databases">
        <title>Genome sequence of the type strain CGMCC 1.15528 of Mesorhizobium zhangyense.</title>
        <authorList>
            <person name="Gao J."/>
            <person name="Sun J."/>
        </authorList>
    </citation>
    <scope>NUCLEOTIDE SEQUENCE [LARGE SCALE GENOMIC DNA]</scope>
    <source>
        <strain evidence="2 3">CGMCC 1.15528</strain>
    </source>
</reference>
<dbReference type="PANTHER" id="PTHR42760">
    <property type="entry name" value="SHORT-CHAIN DEHYDROGENASES/REDUCTASES FAMILY MEMBER"/>
    <property type="match status" value="1"/>
</dbReference>
<dbReference type="CDD" id="cd05233">
    <property type="entry name" value="SDR_c"/>
    <property type="match status" value="1"/>
</dbReference>
<dbReference type="InterPro" id="IPR036291">
    <property type="entry name" value="NAD(P)-bd_dom_sf"/>
</dbReference>
<dbReference type="GO" id="GO:0016616">
    <property type="term" value="F:oxidoreductase activity, acting on the CH-OH group of donors, NAD or NADP as acceptor"/>
    <property type="evidence" value="ECO:0007669"/>
    <property type="project" value="TreeGrafter"/>
</dbReference>
<organism evidence="2 3">
    <name type="scientific">Mesorhizobium zhangyense</name>
    <dbReference type="NCBI Taxonomy" id="1776730"/>
    <lineage>
        <taxon>Bacteria</taxon>
        <taxon>Pseudomonadati</taxon>
        <taxon>Pseudomonadota</taxon>
        <taxon>Alphaproteobacteria</taxon>
        <taxon>Hyphomicrobiales</taxon>
        <taxon>Phyllobacteriaceae</taxon>
        <taxon>Mesorhizobium</taxon>
    </lineage>
</organism>
<evidence type="ECO:0000313" key="2">
    <source>
        <dbReference type="EMBL" id="NGN44615.1"/>
    </source>
</evidence>
<dbReference type="PANTHER" id="PTHR42760:SF78">
    <property type="entry name" value="3-OXOACYL-[ACYL-CARRIER-PROTEIN] REDUCTASE [NADH]"/>
    <property type="match status" value="1"/>
</dbReference>
<evidence type="ECO:0000256" key="1">
    <source>
        <dbReference type="ARBA" id="ARBA00006484"/>
    </source>
</evidence>
<gene>
    <name evidence="2" type="ORF">G6N74_26500</name>
</gene>
<dbReference type="PRINTS" id="PR00081">
    <property type="entry name" value="GDHRDH"/>
</dbReference>
<dbReference type="AlphaFoldDB" id="A0A7C9RBB1"/>
<dbReference type="SUPFAM" id="SSF51735">
    <property type="entry name" value="NAD(P)-binding Rossmann-fold domains"/>
    <property type="match status" value="1"/>
</dbReference>
<dbReference type="RefSeq" id="WP_165120996.1">
    <property type="nucleotide sequence ID" value="NZ_JAAKZG010000017.1"/>
</dbReference>
<dbReference type="Gene3D" id="3.40.50.720">
    <property type="entry name" value="NAD(P)-binding Rossmann-like Domain"/>
    <property type="match status" value="1"/>
</dbReference>
<proteinExistence type="inferred from homology"/>
<comment type="similarity">
    <text evidence="1">Belongs to the short-chain dehydrogenases/reductases (SDR) family.</text>
</comment>
<name>A0A7C9RBB1_9HYPH</name>
<comment type="caution">
    <text evidence="2">The sequence shown here is derived from an EMBL/GenBank/DDBJ whole genome shotgun (WGS) entry which is preliminary data.</text>
</comment>
<dbReference type="EMBL" id="JAAKZG010000017">
    <property type="protein sequence ID" value="NGN44615.1"/>
    <property type="molecule type" value="Genomic_DNA"/>
</dbReference>
<dbReference type="Proteomes" id="UP000481252">
    <property type="component" value="Unassembled WGS sequence"/>
</dbReference>
<dbReference type="InterPro" id="IPR002347">
    <property type="entry name" value="SDR_fam"/>
</dbReference>
<evidence type="ECO:0000313" key="3">
    <source>
        <dbReference type="Proteomes" id="UP000481252"/>
    </source>
</evidence>